<evidence type="ECO:0008006" key="3">
    <source>
        <dbReference type="Google" id="ProtNLM"/>
    </source>
</evidence>
<evidence type="ECO:0000313" key="2">
    <source>
        <dbReference type="Proteomes" id="UP000320762"/>
    </source>
</evidence>
<protein>
    <recommendedName>
        <fullName evidence="3">SnoaL-like domain-containing protein</fullName>
    </recommendedName>
</protein>
<dbReference type="Proteomes" id="UP000320762">
    <property type="component" value="Unassembled WGS sequence"/>
</dbReference>
<organism evidence="1 2">
    <name type="scientific">Schizophyllum amplum</name>
    <dbReference type="NCBI Taxonomy" id="97359"/>
    <lineage>
        <taxon>Eukaryota</taxon>
        <taxon>Fungi</taxon>
        <taxon>Dikarya</taxon>
        <taxon>Basidiomycota</taxon>
        <taxon>Agaricomycotina</taxon>
        <taxon>Agaricomycetes</taxon>
        <taxon>Agaricomycetidae</taxon>
        <taxon>Agaricales</taxon>
        <taxon>Schizophyllaceae</taxon>
        <taxon>Schizophyllum</taxon>
    </lineage>
</organism>
<proteinExistence type="predicted"/>
<dbReference type="SUPFAM" id="SSF54427">
    <property type="entry name" value="NTF2-like"/>
    <property type="match status" value="1"/>
</dbReference>
<dbReference type="AlphaFoldDB" id="A0A550CE70"/>
<name>A0A550CE70_9AGAR</name>
<comment type="caution">
    <text evidence="1">The sequence shown here is derived from an EMBL/GenBank/DDBJ whole genome shotgun (WGS) entry which is preliminary data.</text>
</comment>
<dbReference type="Gene3D" id="3.10.450.50">
    <property type="match status" value="1"/>
</dbReference>
<reference evidence="1 2" key="1">
    <citation type="journal article" date="2019" name="New Phytol.">
        <title>Comparative genomics reveals unique wood-decay strategies and fruiting body development in the Schizophyllaceae.</title>
        <authorList>
            <person name="Almasi E."/>
            <person name="Sahu N."/>
            <person name="Krizsan K."/>
            <person name="Balint B."/>
            <person name="Kovacs G.M."/>
            <person name="Kiss B."/>
            <person name="Cseklye J."/>
            <person name="Drula E."/>
            <person name="Henrissat B."/>
            <person name="Nagy I."/>
            <person name="Chovatia M."/>
            <person name="Adam C."/>
            <person name="LaButti K."/>
            <person name="Lipzen A."/>
            <person name="Riley R."/>
            <person name="Grigoriev I.V."/>
            <person name="Nagy L.G."/>
        </authorList>
    </citation>
    <scope>NUCLEOTIDE SEQUENCE [LARGE SCALE GENOMIC DNA]</scope>
    <source>
        <strain evidence="1 2">NL-1724</strain>
    </source>
</reference>
<dbReference type="PANTHER" id="PTHR41252:SF1">
    <property type="entry name" value="BLR2505 PROTEIN"/>
    <property type="match status" value="1"/>
</dbReference>
<dbReference type="OrthoDB" id="2834745at2759"/>
<sequence>MSFAPTEAHIRNMFETNAFEAIDPDVRWVIANEEGACVPGFSMQGVFNLAEWMEKVFTPLRARLTSPPKAEVIRLYITGMTAIVEIKGTATQKNGEPYNNSYCWILTFSPDTGKIVEIHEYLDTAMLRDVLQNNKVEG</sequence>
<gene>
    <name evidence="1" type="ORF">BD626DRAFT_495497</name>
</gene>
<keyword evidence="2" id="KW-1185">Reference proteome</keyword>
<dbReference type="EMBL" id="VDMD01000010">
    <property type="protein sequence ID" value="TRM63101.1"/>
    <property type="molecule type" value="Genomic_DNA"/>
</dbReference>
<dbReference type="InterPro" id="IPR032710">
    <property type="entry name" value="NTF2-like_dom_sf"/>
</dbReference>
<accession>A0A550CE70</accession>
<evidence type="ECO:0000313" key="1">
    <source>
        <dbReference type="EMBL" id="TRM63101.1"/>
    </source>
</evidence>
<dbReference type="PANTHER" id="PTHR41252">
    <property type="entry name" value="BLR2505 PROTEIN"/>
    <property type="match status" value="1"/>
</dbReference>